<name>A0A840BV34_9HYPH</name>
<keyword evidence="2" id="KW-1133">Transmembrane helix</keyword>
<dbReference type="Gene3D" id="3.30.70.1230">
    <property type="entry name" value="Nucleotide cyclase"/>
    <property type="match status" value="1"/>
</dbReference>
<feature type="domain" description="Guanylate cyclase" evidence="3">
    <location>
        <begin position="7"/>
        <end position="121"/>
    </location>
</feature>
<proteinExistence type="predicted"/>
<dbReference type="PANTHER" id="PTHR43081:SF19">
    <property type="entry name" value="PH-SENSITIVE ADENYLATE CYCLASE RV1264"/>
    <property type="match status" value="1"/>
</dbReference>
<dbReference type="GO" id="GO:0035556">
    <property type="term" value="P:intracellular signal transduction"/>
    <property type="evidence" value="ECO:0007669"/>
    <property type="project" value="InterPro"/>
</dbReference>
<sequence>MKRRIAAILAADVAGYSRLVAEAEEETLQRLAAYREVFDEFVGRHGGRIFNTAGDSVMCAFDSAVEATRCAIDIQESLRTRNLSLPANRRLQFRIGISIGDVVERDGDMLGDGVNIAARLESLAEPGGICVSRSVHETVANKISVPFRDIGAREVKNIPQPVHAFVVAWPQQVAEVADRRALGGLFAALPRPGAPMLMALAAAVVVAVAVILWAAGALTGRAPSTTPPTAGTPPSGHATGAAEPGGQDDAAAFAALARRGGIVPDASSAAELYHNARLYEARGDTPEARRAYLVLARLGGEQVDPLLRLAALLRAGEGRAGAREVFGELLARRATRAATLVHALQFEGAERRTKVEAFAAAHPDFAPAFYLLAGEYGEGRLGTRTLTDRRLEFEALERFLAADEEGRLPPFFLDQSVLAEWLDDARRRRGETEAFFATGTTRPVASFTRSNAGWHAALSMPEPATAISYRIGDTGEFRVTGTSQVLDPRTGKPAPLTSFPLPADQEKTSVYVMYDDAAGRPVGPFVIDFDPHAALVAGQRDALRQAPGAWIAFRADGPTLVYYTHLVSYRCALQRAVMGIDGGPLETVLPLPPCDESNPYAVPANVRPYLIVPDDTRTVSVQLVFADGSRSQVETFRRPAARD</sequence>
<dbReference type="InterPro" id="IPR001054">
    <property type="entry name" value="A/G_cyclase"/>
</dbReference>
<evidence type="ECO:0000313" key="4">
    <source>
        <dbReference type="EMBL" id="MBB4016840.1"/>
    </source>
</evidence>
<evidence type="ECO:0000313" key="5">
    <source>
        <dbReference type="Proteomes" id="UP000577362"/>
    </source>
</evidence>
<dbReference type="CDD" id="cd07302">
    <property type="entry name" value="CHD"/>
    <property type="match status" value="1"/>
</dbReference>
<dbReference type="SUPFAM" id="SSF55073">
    <property type="entry name" value="Nucleotide cyclase"/>
    <property type="match status" value="1"/>
</dbReference>
<feature type="region of interest" description="Disordered" evidence="1">
    <location>
        <begin position="222"/>
        <end position="244"/>
    </location>
</feature>
<organism evidence="4 5">
    <name type="scientific">Chelatococcus caeni</name>
    <dbReference type="NCBI Taxonomy" id="1348468"/>
    <lineage>
        <taxon>Bacteria</taxon>
        <taxon>Pseudomonadati</taxon>
        <taxon>Pseudomonadota</taxon>
        <taxon>Alphaproteobacteria</taxon>
        <taxon>Hyphomicrobiales</taxon>
        <taxon>Chelatococcaceae</taxon>
        <taxon>Chelatococcus</taxon>
    </lineage>
</organism>
<keyword evidence="2" id="KW-0472">Membrane</keyword>
<dbReference type="RefSeq" id="WP_210289509.1">
    <property type="nucleotide sequence ID" value="NZ_JACIEN010000002.1"/>
</dbReference>
<feature type="compositionally biased region" description="Low complexity" evidence="1">
    <location>
        <begin position="222"/>
        <end position="242"/>
    </location>
</feature>
<dbReference type="InterPro" id="IPR029787">
    <property type="entry name" value="Nucleotide_cyclase"/>
</dbReference>
<dbReference type="AlphaFoldDB" id="A0A840BV34"/>
<dbReference type="GO" id="GO:0006171">
    <property type="term" value="P:cAMP biosynthetic process"/>
    <property type="evidence" value="ECO:0007669"/>
    <property type="project" value="TreeGrafter"/>
</dbReference>
<dbReference type="PANTHER" id="PTHR43081">
    <property type="entry name" value="ADENYLATE CYCLASE, TERMINAL-DIFFERENTIATION SPECIFIC-RELATED"/>
    <property type="match status" value="1"/>
</dbReference>
<dbReference type="EMBL" id="JACIEN010000002">
    <property type="protein sequence ID" value="MBB4016840.1"/>
    <property type="molecule type" value="Genomic_DNA"/>
</dbReference>
<feature type="transmembrane region" description="Helical" evidence="2">
    <location>
        <begin position="197"/>
        <end position="218"/>
    </location>
</feature>
<evidence type="ECO:0000256" key="1">
    <source>
        <dbReference type="SAM" id="MobiDB-lite"/>
    </source>
</evidence>
<protein>
    <submittedName>
        <fullName evidence="4">Class 3 adenylate cyclase</fullName>
    </submittedName>
</protein>
<reference evidence="4 5" key="1">
    <citation type="submission" date="2020-08" db="EMBL/GenBank/DDBJ databases">
        <title>Genomic Encyclopedia of Type Strains, Phase IV (KMG-IV): sequencing the most valuable type-strain genomes for metagenomic binning, comparative biology and taxonomic classification.</title>
        <authorList>
            <person name="Goeker M."/>
        </authorList>
    </citation>
    <scope>NUCLEOTIDE SEQUENCE [LARGE SCALE GENOMIC DNA]</scope>
    <source>
        <strain evidence="4 5">DSM 103737</strain>
    </source>
</reference>
<evidence type="ECO:0000256" key="2">
    <source>
        <dbReference type="SAM" id="Phobius"/>
    </source>
</evidence>
<gene>
    <name evidence="4" type="ORF">GGR16_001869</name>
</gene>
<evidence type="ECO:0000259" key="3">
    <source>
        <dbReference type="PROSITE" id="PS50125"/>
    </source>
</evidence>
<dbReference type="PROSITE" id="PS50125">
    <property type="entry name" value="GUANYLATE_CYCLASE_2"/>
    <property type="match status" value="1"/>
</dbReference>
<keyword evidence="5" id="KW-1185">Reference proteome</keyword>
<dbReference type="Pfam" id="PF00211">
    <property type="entry name" value="Guanylate_cyc"/>
    <property type="match status" value="1"/>
</dbReference>
<dbReference type="InterPro" id="IPR050697">
    <property type="entry name" value="Adenylyl/Guanylyl_Cyclase_3/4"/>
</dbReference>
<comment type="caution">
    <text evidence="4">The sequence shown here is derived from an EMBL/GenBank/DDBJ whole genome shotgun (WGS) entry which is preliminary data.</text>
</comment>
<accession>A0A840BV34</accession>
<keyword evidence="2" id="KW-0812">Transmembrane</keyword>
<dbReference type="GO" id="GO:0004016">
    <property type="term" value="F:adenylate cyclase activity"/>
    <property type="evidence" value="ECO:0007669"/>
    <property type="project" value="UniProtKB-ARBA"/>
</dbReference>
<dbReference type="Proteomes" id="UP000577362">
    <property type="component" value="Unassembled WGS sequence"/>
</dbReference>
<dbReference type="SMART" id="SM00044">
    <property type="entry name" value="CYCc"/>
    <property type="match status" value="1"/>
</dbReference>